<evidence type="ECO:0000256" key="5">
    <source>
        <dbReference type="ARBA" id="ARBA00022645"/>
    </source>
</evidence>
<keyword evidence="4" id="KW-1003">Cell membrane</keyword>
<dbReference type="Pfam" id="PF00905">
    <property type="entry name" value="Transpeptidase"/>
    <property type="match status" value="1"/>
</dbReference>
<evidence type="ECO:0000259" key="18">
    <source>
        <dbReference type="Pfam" id="PF00905"/>
    </source>
</evidence>
<keyword evidence="6" id="KW-0645">Protease</keyword>
<dbReference type="EMBL" id="PEYV01000050">
    <property type="protein sequence ID" value="PIS21425.1"/>
    <property type="molecule type" value="Genomic_DNA"/>
</dbReference>
<evidence type="ECO:0000313" key="21">
    <source>
        <dbReference type="Proteomes" id="UP000231098"/>
    </source>
</evidence>
<keyword evidence="13" id="KW-0511">Multifunctional enzyme</keyword>
<dbReference type="SUPFAM" id="SSF56601">
    <property type="entry name" value="beta-lactamase/transpeptidase-like"/>
    <property type="match status" value="1"/>
</dbReference>
<evidence type="ECO:0000256" key="15">
    <source>
        <dbReference type="ARBA" id="ARBA00034000"/>
    </source>
</evidence>
<keyword evidence="14" id="KW-0961">Cell wall biogenesis/degradation</keyword>
<feature type="transmembrane region" description="Helical" evidence="17">
    <location>
        <begin position="20"/>
        <end position="42"/>
    </location>
</feature>
<dbReference type="FunFam" id="1.10.3810.10:FF:000001">
    <property type="entry name" value="Penicillin-binding protein 1A"/>
    <property type="match status" value="1"/>
</dbReference>
<dbReference type="AlphaFoldDB" id="A0A2H0X9B3"/>
<feature type="domain" description="Glycosyl transferase family 51" evidence="19">
    <location>
        <begin position="68"/>
        <end position="243"/>
    </location>
</feature>
<dbReference type="GO" id="GO:0071555">
    <property type="term" value="P:cell wall organization"/>
    <property type="evidence" value="ECO:0007669"/>
    <property type="project" value="UniProtKB-KW"/>
</dbReference>
<dbReference type="Gene3D" id="3.40.710.10">
    <property type="entry name" value="DD-peptidase/beta-lactamase superfamily"/>
    <property type="match status" value="1"/>
</dbReference>
<evidence type="ECO:0000256" key="14">
    <source>
        <dbReference type="ARBA" id="ARBA00023316"/>
    </source>
</evidence>
<dbReference type="Pfam" id="PF00912">
    <property type="entry name" value="Transgly"/>
    <property type="match status" value="1"/>
</dbReference>
<keyword evidence="7" id="KW-0328">Glycosyltransferase</keyword>
<dbReference type="InterPro" id="IPR001460">
    <property type="entry name" value="PCN-bd_Tpept"/>
</dbReference>
<dbReference type="SUPFAM" id="SSF53955">
    <property type="entry name" value="Lysozyme-like"/>
    <property type="match status" value="1"/>
</dbReference>
<evidence type="ECO:0000256" key="8">
    <source>
        <dbReference type="ARBA" id="ARBA00022679"/>
    </source>
</evidence>
<evidence type="ECO:0000256" key="9">
    <source>
        <dbReference type="ARBA" id="ARBA00022801"/>
    </source>
</evidence>
<evidence type="ECO:0000256" key="2">
    <source>
        <dbReference type="ARBA" id="ARBA00007090"/>
    </source>
</evidence>
<reference evidence="21" key="1">
    <citation type="submission" date="2017-09" db="EMBL/GenBank/DDBJ databases">
        <title>Depth-based differentiation of microbial function through sediment-hosted aquifers and enrichment of novel symbionts in the deep terrestrial subsurface.</title>
        <authorList>
            <person name="Probst A.J."/>
            <person name="Ladd B."/>
            <person name="Jarett J.K."/>
            <person name="Geller-Mcgrath D.E."/>
            <person name="Sieber C.M.K."/>
            <person name="Emerson J.B."/>
            <person name="Anantharaman K."/>
            <person name="Thomas B.C."/>
            <person name="Malmstrom R."/>
            <person name="Stieglmeier M."/>
            <person name="Klingl A."/>
            <person name="Woyke T."/>
            <person name="Ryan C.M."/>
            <person name="Banfield J.F."/>
        </authorList>
    </citation>
    <scope>NUCLEOTIDE SEQUENCE [LARGE SCALE GENOMIC DNA]</scope>
</reference>
<comment type="caution">
    <text evidence="20">The sequence shown here is derived from an EMBL/GenBank/DDBJ whole genome shotgun (WGS) entry which is preliminary data.</text>
</comment>
<evidence type="ECO:0000256" key="3">
    <source>
        <dbReference type="ARBA" id="ARBA00007739"/>
    </source>
</evidence>
<evidence type="ECO:0000259" key="19">
    <source>
        <dbReference type="Pfam" id="PF00912"/>
    </source>
</evidence>
<accession>A0A2H0X9B3</accession>
<evidence type="ECO:0000256" key="1">
    <source>
        <dbReference type="ARBA" id="ARBA00004236"/>
    </source>
</evidence>
<dbReference type="Gene3D" id="1.10.3810.10">
    <property type="entry name" value="Biosynthetic peptidoglycan transglycosylase-like"/>
    <property type="match status" value="1"/>
</dbReference>
<evidence type="ECO:0000256" key="7">
    <source>
        <dbReference type="ARBA" id="ARBA00022676"/>
    </source>
</evidence>
<feature type="domain" description="Penicillin-binding protein transpeptidase" evidence="18">
    <location>
        <begin position="340"/>
        <end position="604"/>
    </location>
</feature>
<dbReference type="PANTHER" id="PTHR32282">
    <property type="entry name" value="BINDING PROTEIN TRANSPEPTIDASE, PUTATIVE-RELATED"/>
    <property type="match status" value="1"/>
</dbReference>
<organism evidence="20 21">
    <name type="scientific">candidate division WWE3 bacterium CG08_land_8_20_14_0_20_41_15</name>
    <dbReference type="NCBI Taxonomy" id="1975086"/>
    <lineage>
        <taxon>Bacteria</taxon>
        <taxon>Katanobacteria</taxon>
    </lineage>
</organism>
<keyword evidence="9" id="KW-0378">Hydrolase</keyword>
<dbReference type="Proteomes" id="UP000231098">
    <property type="component" value="Unassembled WGS sequence"/>
</dbReference>
<evidence type="ECO:0000256" key="4">
    <source>
        <dbReference type="ARBA" id="ARBA00022475"/>
    </source>
</evidence>
<feature type="non-terminal residue" evidence="20">
    <location>
        <position position="772"/>
    </location>
</feature>
<dbReference type="InterPro" id="IPR012338">
    <property type="entry name" value="Beta-lactam/transpept-like"/>
</dbReference>
<keyword evidence="11" id="KW-0573">Peptidoglycan synthesis</keyword>
<comment type="similarity">
    <text evidence="3">In the N-terminal section; belongs to the glycosyltransferase 51 family.</text>
</comment>
<comment type="similarity">
    <text evidence="2">In the C-terminal section; belongs to the transpeptidase family.</text>
</comment>
<evidence type="ECO:0000256" key="12">
    <source>
        <dbReference type="ARBA" id="ARBA00023136"/>
    </source>
</evidence>
<dbReference type="GO" id="GO:0005886">
    <property type="term" value="C:plasma membrane"/>
    <property type="evidence" value="ECO:0007669"/>
    <property type="project" value="UniProtKB-SubCell"/>
</dbReference>
<evidence type="ECO:0000313" key="20">
    <source>
        <dbReference type="EMBL" id="PIS21425.1"/>
    </source>
</evidence>
<dbReference type="GO" id="GO:0008360">
    <property type="term" value="P:regulation of cell shape"/>
    <property type="evidence" value="ECO:0007669"/>
    <property type="project" value="UniProtKB-KW"/>
</dbReference>
<protein>
    <submittedName>
        <fullName evidence="20">Uncharacterized protein</fullName>
    </submittedName>
</protein>
<keyword evidence="17" id="KW-1133">Transmembrane helix</keyword>
<comment type="subcellular location">
    <subcellularLocation>
        <location evidence="1">Cell membrane</location>
    </subcellularLocation>
</comment>
<evidence type="ECO:0000256" key="11">
    <source>
        <dbReference type="ARBA" id="ARBA00022984"/>
    </source>
</evidence>
<evidence type="ECO:0000256" key="17">
    <source>
        <dbReference type="SAM" id="Phobius"/>
    </source>
</evidence>
<name>A0A2H0X9B3_UNCKA</name>
<evidence type="ECO:0000256" key="13">
    <source>
        <dbReference type="ARBA" id="ARBA00023268"/>
    </source>
</evidence>
<evidence type="ECO:0000256" key="10">
    <source>
        <dbReference type="ARBA" id="ARBA00022960"/>
    </source>
</evidence>
<keyword evidence="5" id="KW-0121">Carboxypeptidase</keyword>
<dbReference type="GO" id="GO:0008955">
    <property type="term" value="F:peptidoglycan glycosyltransferase activity"/>
    <property type="evidence" value="ECO:0007669"/>
    <property type="project" value="UniProtKB-EC"/>
</dbReference>
<keyword evidence="8" id="KW-0808">Transferase</keyword>
<dbReference type="GO" id="GO:0030288">
    <property type="term" value="C:outer membrane-bounded periplasmic space"/>
    <property type="evidence" value="ECO:0007669"/>
    <property type="project" value="TreeGrafter"/>
</dbReference>
<keyword evidence="17" id="KW-0812">Transmembrane</keyword>
<dbReference type="GO" id="GO:0006508">
    <property type="term" value="P:proteolysis"/>
    <property type="evidence" value="ECO:0007669"/>
    <property type="project" value="UniProtKB-KW"/>
</dbReference>
<proteinExistence type="inferred from homology"/>
<dbReference type="GO" id="GO:0009002">
    <property type="term" value="F:serine-type D-Ala-D-Ala carboxypeptidase activity"/>
    <property type="evidence" value="ECO:0007669"/>
    <property type="project" value="UniProtKB-EC"/>
</dbReference>
<dbReference type="InterPro" id="IPR023346">
    <property type="entry name" value="Lysozyme-like_dom_sf"/>
</dbReference>
<dbReference type="PANTHER" id="PTHR32282:SF11">
    <property type="entry name" value="PENICILLIN-BINDING PROTEIN 1B"/>
    <property type="match status" value="1"/>
</dbReference>
<dbReference type="NCBIfam" id="TIGR02074">
    <property type="entry name" value="PBP_1a_fam"/>
    <property type="match status" value="1"/>
</dbReference>
<sequence>MSAKFKSINRQKFYSWGSRLLILAIFFIFAGFFGIIGILGYVSKSLPSPDKLSSRPGELSTKIFDRNGKLLYDVYGEKNRTLVKLEDVSPWLVKATLATEDAEFYIHKGFDLPGIARGFINTLSGQGLQGGSTITQQLVKNSLLTTERTIPRKIKEFILALQIERTYSKDEILQMYLNSVPYGGQAWGIETASEMYFGKSAKDLTIGESTLLAGLPQRPSYYSPFGSNPENAKNRQSYVIYLMKEKGWIDNSGNHQYLSQTDSEEAKNEELKYSSYGSDIKAPHFVMYVKELLAERYGEDLVEKGGLQVITSLDLEMQETAQKIVAEEVEKAKSLLVGNGALVAMDPRTGQILSMVGSKDYFAEDYDGKYNVALAERQPGSSIKPITYVTAFKQGYTAATMIVDAKTTFAGQPGSPPYTPVNYDGKFRGPLSFRTALANSINVTAVKVLDLVGIPAFLDTAHEIGITTLNNPERYGLALTLGGGEVKPIDMAVAFSTFASGGLRHDPVPLLKVSDSQGKILQEWRETPGKRVLKASQAYLISSILSDNNARSEAFGLYSPLKVGDRQVAVKTGTTDNKKDNWCVGYTPSITVAVWVGNNDGKEMSQSLASGVTGAAPIWHNAMIEFLKKKPMENFERPSDIIEMSVDKISGELPIAGRDTKTEIFVKGTEPKNESSVHKIVKICQPDGKLATSICVKANKYDEKWFVVLKELKPEWQPFTDAWINEHSAEYQNVFPPTEKSKLYFDENGNFSESGVPLVEFTNHRNEDTVPS</sequence>
<evidence type="ECO:0000256" key="16">
    <source>
        <dbReference type="ARBA" id="ARBA00049902"/>
    </source>
</evidence>
<dbReference type="InterPro" id="IPR001264">
    <property type="entry name" value="Glyco_trans_51"/>
</dbReference>
<dbReference type="InterPro" id="IPR050396">
    <property type="entry name" value="Glycosyltr_51/Transpeptidase"/>
</dbReference>
<comment type="catalytic activity">
    <reaction evidence="16">
        <text>[GlcNAc-(1-&gt;4)-Mur2Ac(oyl-L-Ala-gamma-D-Glu-L-Lys-D-Ala-D-Ala)](n)-di-trans,octa-cis-undecaprenyl diphosphate + beta-D-GlcNAc-(1-&gt;4)-Mur2Ac(oyl-L-Ala-gamma-D-Glu-L-Lys-D-Ala-D-Ala)-di-trans,octa-cis-undecaprenyl diphosphate = [GlcNAc-(1-&gt;4)-Mur2Ac(oyl-L-Ala-gamma-D-Glu-L-Lys-D-Ala-D-Ala)](n+1)-di-trans,octa-cis-undecaprenyl diphosphate + di-trans,octa-cis-undecaprenyl diphosphate + H(+)</text>
        <dbReference type="Rhea" id="RHEA:23708"/>
        <dbReference type="Rhea" id="RHEA-COMP:9602"/>
        <dbReference type="Rhea" id="RHEA-COMP:9603"/>
        <dbReference type="ChEBI" id="CHEBI:15378"/>
        <dbReference type="ChEBI" id="CHEBI:58405"/>
        <dbReference type="ChEBI" id="CHEBI:60033"/>
        <dbReference type="ChEBI" id="CHEBI:78435"/>
        <dbReference type="EC" id="2.4.99.28"/>
    </reaction>
</comment>
<comment type="catalytic activity">
    <reaction evidence="15">
        <text>Preferential cleavage: (Ac)2-L-Lys-D-Ala-|-D-Ala. Also transpeptidation of peptidyl-alanyl moieties that are N-acyl substituents of D-alanine.</text>
        <dbReference type="EC" id="3.4.16.4"/>
    </reaction>
</comment>
<dbReference type="InterPro" id="IPR036950">
    <property type="entry name" value="PBP_transglycosylase"/>
</dbReference>
<dbReference type="GO" id="GO:0009252">
    <property type="term" value="P:peptidoglycan biosynthetic process"/>
    <property type="evidence" value="ECO:0007669"/>
    <property type="project" value="UniProtKB-KW"/>
</dbReference>
<gene>
    <name evidence="20" type="ORF">COT51_02925</name>
</gene>
<evidence type="ECO:0000256" key="6">
    <source>
        <dbReference type="ARBA" id="ARBA00022670"/>
    </source>
</evidence>
<keyword evidence="12 17" id="KW-0472">Membrane</keyword>
<dbReference type="GO" id="GO:0008658">
    <property type="term" value="F:penicillin binding"/>
    <property type="evidence" value="ECO:0007669"/>
    <property type="project" value="InterPro"/>
</dbReference>
<keyword evidence="10" id="KW-0133">Cell shape</keyword>